<dbReference type="InterPro" id="IPR001789">
    <property type="entry name" value="Sig_transdc_resp-reg_receiver"/>
</dbReference>
<dbReference type="SUPFAM" id="SSF52172">
    <property type="entry name" value="CheY-like"/>
    <property type="match status" value="1"/>
</dbReference>
<dbReference type="InterPro" id="IPR025943">
    <property type="entry name" value="Sigma_54_int_dom_ATP-bd_2"/>
</dbReference>
<keyword evidence="9" id="KW-0805">Transcription regulation</keyword>
<dbReference type="SMART" id="SM00448">
    <property type="entry name" value="REC"/>
    <property type="match status" value="1"/>
</dbReference>
<evidence type="ECO:0000256" key="10">
    <source>
        <dbReference type="ARBA" id="ARBA00023125"/>
    </source>
</evidence>
<keyword evidence="11" id="KW-0010">Activator</keyword>
<dbReference type="InterPro" id="IPR027417">
    <property type="entry name" value="P-loop_NTPase"/>
</dbReference>
<dbReference type="CDD" id="cd00156">
    <property type="entry name" value="REC"/>
    <property type="match status" value="1"/>
</dbReference>
<dbReference type="Gene3D" id="1.10.10.60">
    <property type="entry name" value="Homeodomain-like"/>
    <property type="match status" value="1"/>
</dbReference>
<dbReference type="Gene3D" id="3.40.50.2300">
    <property type="match status" value="1"/>
</dbReference>
<dbReference type="Gene3D" id="3.40.50.300">
    <property type="entry name" value="P-loop containing nucleotide triphosphate hydrolases"/>
    <property type="match status" value="1"/>
</dbReference>
<evidence type="ECO:0000256" key="15">
    <source>
        <dbReference type="ARBA" id="ARBA00031910"/>
    </source>
</evidence>
<keyword evidence="12" id="KW-0804">Transcription</keyword>
<organism evidence="21 22">
    <name type="scientific">Aureimonas ureilytica</name>
    <dbReference type="NCBI Taxonomy" id="401562"/>
    <lineage>
        <taxon>Bacteria</taxon>
        <taxon>Pseudomonadati</taxon>
        <taxon>Pseudomonadota</taxon>
        <taxon>Alphaproteobacteria</taxon>
        <taxon>Hyphomicrobiales</taxon>
        <taxon>Aurantimonadaceae</taxon>
        <taxon>Aureimonas</taxon>
    </lineage>
</organism>
<dbReference type="AlphaFoldDB" id="A0A175RAD4"/>
<evidence type="ECO:0000256" key="18">
    <source>
        <dbReference type="SAM" id="MobiDB-lite"/>
    </source>
</evidence>
<sequence>MAGPPFHVLIVDDDGVQCRLSEAHVARAGGRAEIAGTLAAARTMLAAAPKRFAALILDLGLPDGSGLELLRELRAGGHSVPVIVQTGEGRLDRAVEAMRAGATDFLVKPVSPTRVRAALEAAIRQGADEDSKGIRPGLSASQDEDDPSPAMRPVLNAATRVARSMVPVLLLGETGTGKEWLARRIVASGARAARPFVPINCGALPRDLTESILFGFERGAFTGAERRSLGKFGEADGGTLFLDEVGELAPEAQVKLLRALQEGEIDPIGAARPVRVDIRIIAATYRDLRADVEAGRFREDLFYRLHVVPIELPPLRERREDIPSLARAFAARNVPGRALLPGALARLQAHRWPGNIRELENAIRRACVMADEEGLRAEDFQLADAWQPVPEAEGTEPGREPVSAAIVVPTASAAFPTLAQVEREHILRALQECGGQPTKAAKLLGIGRTTLYRKLKEYGLFVPDSDGETPKV</sequence>
<dbReference type="PROSITE" id="PS00676">
    <property type="entry name" value="SIGMA54_INTERACT_2"/>
    <property type="match status" value="1"/>
</dbReference>
<dbReference type="PROSITE" id="PS00688">
    <property type="entry name" value="SIGMA54_INTERACT_3"/>
    <property type="match status" value="1"/>
</dbReference>
<evidence type="ECO:0000256" key="14">
    <source>
        <dbReference type="ARBA" id="ARBA00029881"/>
    </source>
</evidence>
<evidence type="ECO:0000256" key="17">
    <source>
        <dbReference type="PROSITE-ProRule" id="PRU00169"/>
    </source>
</evidence>
<dbReference type="Pfam" id="PF25601">
    <property type="entry name" value="AAA_lid_14"/>
    <property type="match status" value="1"/>
</dbReference>
<evidence type="ECO:0000259" key="19">
    <source>
        <dbReference type="PROSITE" id="PS50045"/>
    </source>
</evidence>
<feature type="domain" description="Response regulatory" evidence="20">
    <location>
        <begin position="7"/>
        <end position="123"/>
    </location>
</feature>
<keyword evidence="4" id="KW-0678">Repressor</keyword>
<dbReference type="InterPro" id="IPR002197">
    <property type="entry name" value="HTH_Fis"/>
</dbReference>
<dbReference type="GO" id="GO:0006355">
    <property type="term" value="P:regulation of DNA-templated transcription"/>
    <property type="evidence" value="ECO:0007669"/>
    <property type="project" value="InterPro"/>
</dbReference>
<dbReference type="Pfam" id="PF00158">
    <property type="entry name" value="Sigma54_activat"/>
    <property type="match status" value="1"/>
</dbReference>
<evidence type="ECO:0000259" key="20">
    <source>
        <dbReference type="PROSITE" id="PS50110"/>
    </source>
</evidence>
<dbReference type="PROSITE" id="PS50110">
    <property type="entry name" value="RESPONSE_REGULATORY"/>
    <property type="match status" value="1"/>
</dbReference>
<evidence type="ECO:0000313" key="22">
    <source>
        <dbReference type="Proteomes" id="UP000078272"/>
    </source>
</evidence>
<protein>
    <recommendedName>
        <fullName evidence="2">DNA-binding transcriptional regulator NtrC</fullName>
    </recommendedName>
    <alternativeName>
        <fullName evidence="14">Nitrogen regulation protein NR(I)</fullName>
    </alternativeName>
    <alternativeName>
        <fullName evidence="15">Nitrogen regulator I</fullName>
    </alternativeName>
</protein>
<gene>
    <name evidence="21" type="ORF">NS226_11225</name>
</gene>
<evidence type="ECO:0000256" key="11">
    <source>
        <dbReference type="ARBA" id="ARBA00023159"/>
    </source>
</evidence>
<dbReference type="PRINTS" id="PR01590">
    <property type="entry name" value="HTHFIS"/>
</dbReference>
<dbReference type="GO" id="GO:0043565">
    <property type="term" value="F:sequence-specific DNA binding"/>
    <property type="evidence" value="ECO:0007669"/>
    <property type="project" value="InterPro"/>
</dbReference>
<dbReference type="Proteomes" id="UP000078272">
    <property type="component" value="Unassembled WGS sequence"/>
</dbReference>
<dbReference type="InterPro" id="IPR025662">
    <property type="entry name" value="Sigma_54_int_dom_ATP-bd_1"/>
</dbReference>
<evidence type="ECO:0000256" key="7">
    <source>
        <dbReference type="ARBA" id="ARBA00022840"/>
    </source>
</evidence>
<feature type="region of interest" description="Disordered" evidence="18">
    <location>
        <begin position="126"/>
        <end position="150"/>
    </location>
</feature>
<dbReference type="EMBL" id="LDPZ01000022">
    <property type="protein sequence ID" value="KTQ95516.1"/>
    <property type="molecule type" value="Genomic_DNA"/>
</dbReference>
<dbReference type="InterPro" id="IPR009057">
    <property type="entry name" value="Homeodomain-like_sf"/>
</dbReference>
<reference evidence="21 22" key="1">
    <citation type="journal article" date="2016" name="Front. Microbiol.">
        <title>Genomic Resource of Rice Seed Associated Bacteria.</title>
        <authorList>
            <person name="Midha S."/>
            <person name="Bansal K."/>
            <person name="Sharma S."/>
            <person name="Kumar N."/>
            <person name="Patil P.P."/>
            <person name="Chaudhry V."/>
            <person name="Patil P.B."/>
        </authorList>
    </citation>
    <scope>NUCLEOTIDE SEQUENCE [LARGE SCALE GENOMIC DNA]</scope>
    <source>
        <strain evidence="21 22">NS226</strain>
    </source>
</reference>
<evidence type="ECO:0000256" key="4">
    <source>
        <dbReference type="ARBA" id="ARBA00022491"/>
    </source>
</evidence>
<dbReference type="GO" id="GO:0005524">
    <property type="term" value="F:ATP binding"/>
    <property type="evidence" value="ECO:0007669"/>
    <property type="project" value="UniProtKB-KW"/>
</dbReference>
<comment type="caution">
    <text evidence="21">The sequence shown here is derived from an EMBL/GenBank/DDBJ whole genome shotgun (WGS) entry which is preliminary data.</text>
</comment>
<dbReference type="STRING" id="401562.NS365_18935"/>
<dbReference type="SMART" id="SM00382">
    <property type="entry name" value="AAA"/>
    <property type="match status" value="1"/>
</dbReference>
<dbReference type="OrthoDB" id="9802388at2"/>
<comment type="function">
    <text evidence="16">Member of the two-component regulatory system NtrB/NtrC, which controls expression of the nitrogen-regulated (ntr) genes in response to nitrogen limitation. Phosphorylated NtrC binds directly to DNA and stimulates the formation of open promoter-sigma54-RNA polymerase complexes.</text>
</comment>
<evidence type="ECO:0000256" key="3">
    <source>
        <dbReference type="ARBA" id="ARBA00022490"/>
    </source>
</evidence>
<dbReference type="SUPFAM" id="SSF46689">
    <property type="entry name" value="Homeodomain-like"/>
    <property type="match status" value="1"/>
</dbReference>
<evidence type="ECO:0000256" key="16">
    <source>
        <dbReference type="ARBA" id="ARBA00043886"/>
    </source>
</evidence>
<dbReference type="InterPro" id="IPR058031">
    <property type="entry name" value="AAA_lid_NorR"/>
</dbReference>
<keyword evidence="8" id="KW-0902">Two-component regulatory system</keyword>
<keyword evidence="13" id="KW-0535">Nitrogen fixation</keyword>
<dbReference type="PROSITE" id="PS00675">
    <property type="entry name" value="SIGMA54_INTERACT_1"/>
    <property type="match status" value="1"/>
</dbReference>
<dbReference type="InterPro" id="IPR025944">
    <property type="entry name" value="Sigma_54_int_dom_CS"/>
</dbReference>
<dbReference type="SUPFAM" id="SSF52540">
    <property type="entry name" value="P-loop containing nucleoside triphosphate hydrolases"/>
    <property type="match status" value="1"/>
</dbReference>
<dbReference type="Pfam" id="PF02954">
    <property type="entry name" value="HTH_8"/>
    <property type="match status" value="1"/>
</dbReference>
<dbReference type="PANTHER" id="PTHR32071:SF95">
    <property type="entry name" value="DNA-BINDING TRANSCRIPTIONAL REGULATOR NTRC"/>
    <property type="match status" value="1"/>
</dbReference>
<evidence type="ECO:0000256" key="12">
    <source>
        <dbReference type="ARBA" id="ARBA00023163"/>
    </source>
</evidence>
<dbReference type="GO" id="GO:0000160">
    <property type="term" value="P:phosphorelay signal transduction system"/>
    <property type="evidence" value="ECO:0007669"/>
    <property type="project" value="UniProtKB-KW"/>
</dbReference>
<comment type="subcellular location">
    <subcellularLocation>
        <location evidence="1">Cytoplasm</location>
    </subcellularLocation>
</comment>
<evidence type="ECO:0000256" key="5">
    <source>
        <dbReference type="ARBA" id="ARBA00022553"/>
    </source>
</evidence>
<keyword evidence="7" id="KW-0067">ATP-binding</keyword>
<feature type="modified residue" description="4-aspartylphosphate" evidence="17">
    <location>
        <position position="58"/>
    </location>
</feature>
<dbReference type="Pfam" id="PF00072">
    <property type="entry name" value="Response_reg"/>
    <property type="match status" value="1"/>
</dbReference>
<evidence type="ECO:0000256" key="9">
    <source>
        <dbReference type="ARBA" id="ARBA00023015"/>
    </source>
</evidence>
<evidence type="ECO:0000256" key="6">
    <source>
        <dbReference type="ARBA" id="ARBA00022741"/>
    </source>
</evidence>
<dbReference type="Gene3D" id="1.10.8.60">
    <property type="match status" value="1"/>
</dbReference>
<dbReference type="InterPro" id="IPR003593">
    <property type="entry name" value="AAA+_ATPase"/>
</dbReference>
<dbReference type="FunFam" id="3.40.50.300:FF:000006">
    <property type="entry name" value="DNA-binding transcriptional regulator NtrC"/>
    <property type="match status" value="1"/>
</dbReference>
<keyword evidence="10" id="KW-0238">DNA-binding</keyword>
<evidence type="ECO:0000256" key="1">
    <source>
        <dbReference type="ARBA" id="ARBA00004496"/>
    </source>
</evidence>
<dbReference type="GO" id="GO:0005737">
    <property type="term" value="C:cytoplasm"/>
    <property type="evidence" value="ECO:0007669"/>
    <property type="project" value="UniProtKB-SubCell"/>
</dbReference>
<dbReference type="PROSITE" id="PS50045">
    <property type="entry name" value="SIGMA54_INTERACT_4"/>
    <property type="match status" value="1"/>
</dbReference>
<dbReference type="InterPro" id="IPR011006">
    <property type="entry name" value="CheY-like_superfamily"/>
</dbReference>
<dbReference type="CDD" id="cd00009">
    <property type="entry name" value="AAA"/>
    <property type="match status" value="1"/>
</dbReference>
<proteinExistence type="predicted"/>
<accession>A0A175RAD4</accession>
<evidence type="ECO:0000256" key="2">
    <source>
        <dbReference type="ARBA" id="ARBA00019059"/>
    </source>
</evidence>
<keyword evidence="6" id="KW-0547">Nucleotide-binding</keyword>
<evidence type="ECO:0000313" key="21">
    <source>
        <dbReference type="EMBL" id="KTQ95516.1"/>
    </source>
</evidence>
<dbReference type="InterPro" id="IPR002078">
    <property type="entry name" value="Sigma_54_int"/>
</dbReference>
<evidence type="ECO:0000256" key="8">
    <source>
        <dbReference type="ARBA" id="ARBA00023012"/>
    </source>
</evidence>
<dbReference type="PATRIC" id="fig|401562.3.peg.1766"/>
<dbReference type="PANTHER" id="PTHR32071">
    <property type="entry name" value="TRANSCRIPTIONAL REGULATORY PROTEIN"/>
    <property type="match status" value="1"/>
</dbReference>
<name>A0A175RAD4_9HYPH</name>
<keyword evidence="5 17" id="KW-0597">Phosphoprotein</keyword>
<feature type="domain" description="Sigma-54 factor interaction" evidence="19">
    <location>
        <begin position="148"/>
        <end position="368"/>
    </location>
</feature>
<evidence type="ECO:0000256" key="13">
    <source>
        <dbReference type="ARBA" id="ARBA00023231"/>
    </source>
</evidence>
<keyword evidence="3" id="KW-0963">Cytoplasm</keyword>